<feature type="signal peptide" evidence="1">
    <location>
        <begin position="1"/>
        <end position="24"/>
    </location>
</feature>
<dbReference type="InterPro" id="IPR024291">
    <property type="entry name" value="DUF3829"/>
</dbReference>
<name>A0A2A2MEL6_9GAMM</name>
<dbReference type="Proteomes" id="UP000218796">
    <property type="component" value="Unassembled WGS sequence"/>
</dbReference>
<evidence type="ECO:0000313" key="3">
    <source>
        <dbReference type="Proteomes" id="UP000218796"/>
    </source>
</evidence>
<protein>
    <submittedName>
        <fullName evidence="2">DUF3829 domain-containing protein</fullName>
    </submittedName>
</protein>
<organism evidence="2 3">
    <name type="scientific">Hafnia paralvei</name>
    <dbReference type="NCBI Taxonomy" id="546367"/>
    <lineage>
        <taxon>Bacteria</taxon>
        <taxon>Pseudomonadati</taxon>
        <taxon>Pseudomonadota</taxon>
        <taxon>Gammaproteobacteria</taxon>
        <taxon>Enterobacterales</taxon>
        <taxon>Hafniaceae</taxon>
        <taxon>Hafnia</taxon>
    </lineage>
</organism>
<evidence type="ECO:0000256" key="1">
    <source>
        <dbReference type="SAM" id="SignalP"/>
    </source>
</evidence>
<dbReference type="AlphaFoldDB" id="A0A2A2MEL6"/>
<evidence type="ECO:0000313" key="2">
    <source>
        <dbReference type="EMBL" id="PAV96881.1"/>
    </source>
</evidence>
<keyword evidence="1" id="KW-0732">Signal</keyword>
<reference evidence="2 3" key="1">
    <citation type="submission" date="2017-08" db="EMBL/GenBank/DDBJ databases">
        <title>Draft Genome Sequence of Hafnia alvei CITHA-6 Isolated from Raw Bovine Milk.</title>
        <authorList>
            <person name="Culligan E.P."/>
            <person name="Mcsweeney A."/>
            <person name="O'Doherty C."/>
            <person name="Gleeson E."/>
            <person name="O'Riordan D."/>
            <person name="Sleator R.D."/>
        </authorList>
    </citation>
    <scope>NUCLEOTIDE SEQUENCE [LARGE SCALE GENOMIC DNA]</scope>
    <source>
        <strain evidence="2 3">CITHA-6</strain>
    </source>
</reference>
<proteinExistence type="predicted"/>
<dbReference type="RefSeq" id="WP_039185754.1">
    <property type="nucleotide sequence ID" value="NZ_CAUFSP010000048.1"/>
</dbReference>
<dbReference type="Pfam" id="PF12889">
    <property type="entry name" value="DUF3829"/>
    <property type="match status" value="1"/>
</dbReference>
<feature type="chain" id="PRO_5013285401" evidence="1">
    <location>
        <begin position="25"/>
        <end position="332"/>
    </location>
</feature>
<dbReference type="PROSITE" id="PS51257">
    <property type="entry name" value="PROKAR_LIPOPROTEIN"/>
    <property type="match status" value="1"/>
</dbReference>
<sequence length="332" mass="37280">MKILYKWKKLALCILLASTTIITACDDNKNTKTATSENDTQKQVRDKEQHQIVKYNAYIDVANAEFITDGFPGDFEKQMQFINDNIENKKPLKNYFAVNDNNIQGKKKGLENVLKMEGNLAELDVAAEKYLQALNVLEPLNQELSMYGSTKEYLSDGGKLFMEKEPELFEQLRKVLLAESEFELQIQILDEKNIKQTFDSAKKESLSYYKIGVIYYGKIISREIKQAISQTDNTGLAKLDENINLMNTLVKGYDKTKTVTGGTCLSSMTLFLASARTISNELKHDRTEYTTVPPAAFPGMASMQGGSPAQQEANTMNDNLSSVIDSFNTDGC</sequence>
<accession>A0A2A2MEL6</accession>
<keyword evidence="3" id="KW-1185">Reference proteome</keyword>
<gene>
    <name evidence="2" type="ORF">CJD50_10580</name>
</gene>
<dbReference type="OrthoDB" id="6628078at2"/>
<dbReference type="EMBL" id="NQMS01000003">
    <property type="protein sequence ID" value="PAV96881.1"/>
    <property type="molecule type" value="Genomic_DNA"/>
</dbReference>
<comment type="caution">
    <text evidence="2">The sequence shown here is derived from an EMBL/GenBank/DDBJ whole genome shotgun (WGS) entry which is preliminary data.</text>
</comment>